<name>A0A2W4WH95_9CYAN</name>
<sequence length="161" mass="18667">MNNTAKVYTLYFAIDDLTNSICRIINNRENSKTVNSDEFFNGFWTKAKNKYSNLNYDLVCEIGLANSKAEEEFARIASAIKNALGELENDRYCYLIYCLWFAFNTAIVEYSLTDPSVNQHNLYYEIEDKLKLGSQKYLSLSQSIEEWQNIDLIVKSKLGDF</sequence>
<evidence type="ECO:0000313" key="1">
    <source>
        <dbReference type="EMBL" id="PZO44216.1"/>
    </source>
</evidence>
<reference evidence="1 2" key="2">
    <citation type="submission" date="2018-06" db="EMBL/GenBank/DDBJ databases">
        <title>Metagenomic assembly of (sub)arctic Cyanobacteria and their associated microbiome from non-axenic cultures.</title>
        <authorList>
            <person name="Baurain D."/>
        </authorList>
    </citation>
    <scope>NUCLEOTIDE SEQUENCE [LARGE SCALE GENOMIC DNA]</scope>
    <source>
        <strain evidence="1">ULC066bin1</strain>
    </source>
</reference>
<evidence type="ECO:0000313" key="2">
    <source>
        <dbReference type="Proteomes" id="UP000249467"/>
    </source>
</evidence>
<organism evidence="1 2">
    <name type="scientific">Pseudanabaena frigida</name>
    <dbReference type="NCBI Taxonomy" id="945775"/>
    <lineage>
        <taxon>Bacteria</taxon>
        <taxon>Bacillati</taxon>
        <taxon>Cyanobacteriota</taxon>
        <taxon>Cyanophyceae</taxon>
        <taxon>Pseudanabaenales</taxon>
        <taxon>Pseudanabaenaceae</taxon>
        <taxon>Pseudanabaena</taxon>
    </lineage>
</organism>
<dbReference type="Proteomes" id="UP000249467">
    <property type="component" value="Unassembled WGS sequence"/>
</dbReference>
<protein>
    <submittedName>
        <fullName evidence="1">Uncharacterized protein</fullName>
    </submittedName>
</protein>
<comment type="caution">
    <text evidence="1">The sequence shown here is derived from an EMBL/GenBank/DDBJ whole genome shotgun (WGS) entry which is preliminary data.</text>
</comment>
<dbReference type="EMBL" id="QBML01000003">
    <property type="protein sequence ID" value="PZO44216.1"/>
    <property type="molecule type" value="Genomic_DNA"/>
</dbReference>
<gene>
    <name evidence="1" type="ORF">DCF19_03175</name>
</gene>
<accession>A0A2W4WH95</accession>
<dbReference type="AlphaFoldDB" id="A0A2W4WH95"/>
<proteinExistence type="predicted"/>
<reference evidence="1 2" key="1">
    <citation type="submission" date="2018-04" db="EMBL/GenBank/DDBJ databases">
        <authorList>
            <person name="Go L.Y."/>
            <person name="Mitchell J.A."/>
        </authorList>
    </citation>
    <scope>NUCLEOTIDE SEQUENCE [LARGE SCALE GENOMIC DNA]</scope>
    <source>
        <strain evidence="1">ULC066bin1</strain>
    </source>
</reference>